<proteinExistence type="predicted"/>
<accession>A0A1I2C8I7</accession>
<dbReference type="RefSeq" id="WP_093918362.1">
    <property type="nucleotide sequence ID" value="NZ_FONW01000001.1"/>
</dbReference>
<organism evidence="2 3">
    <name type="scientific">Sunxiuqinia elliptica</name>
    <dbReference type="NCBI Taxonomy" id="655355"/>
    <lineage>
        <taxon>Bacteria</taxon>
        <taxon>Pseudomonadati</taxon>
        <taxon>Bacteroidota</taxon>
        <taxon>Bacteroidia</taxon>
        <taxon>Marinilabiliales</taxon>
        <taxon>Prolixibacteraceae</taxon>
        <taxon>Sunxiuqinia</taxon>
    </lineage>
</organism>
<dbReference type="Proteomes" id="UP000198964">
    <property type="component" value="Unassembled WGS sequence"/>
</dbReference>
<sequence>MKRRTFIHTSLLATGGLFFQAHGKVKKAPTKLASIRGGSATEMLDLAIEAMGGLSKYISPGQKILVKPTMRWNQMPASGRNTNPDLLGLLVRRCYEAGSRGVYLFDQTIDPWTKCYKNSGIERAVKDAGAKIIPGDKEFLYQPANIPGAKVLSDPKLHQLAHEADLIINVPAVQELADGTYFGAFQNMLNLMWNYQSEQQQAEAILDLLRFKKPTLTLVDACQVPGNDTIHDYKSLFLSTDMVAAEAYAAKRLGIDPTTLNYLKLAQQESFGQITLAPENIRSIVLKNSKS</sequence>
<evidence type="ECO:0000313" key="3">
    <source>
        <dbReference type="Proteomes" id="UP000198964"/>
    </source>
</evidence>
<evidence type="ECO:0000313" key="2">
    <source>
        <dbReference type="EMBL" id="SFE64637.1"/>
    </source>
</evidence>
<name>A0A1I2C8I7_9BACT</name>
<dbReference type="EMBL" id="FONW01000001">
    <property type="protein sequence ID" value="SFE64637.1"/>
    <property type="molecule type" value="Genomic_DNA"/>
</dbReference>
<gene>
    <name evidence="2" type="ORF">SAMN05216283_101646</name>
</gene>
<evidence type="ECO:0000259" key="1">
    <source>
        <dbReference type="Pfam" id="PF04015"/>
    </source>
</evidence>
<feature type="domain" description="DUF362" evidence="1">
    <location>
        <begin position="64"/>
        <end position="251"/>
    </location>
</feature>
<dbReference type="Pfam" id="PF04015">
    <property type="entry name" value="DUF362"/>
    <property type="match status" value="1"/>
</dbReference>
<dbReference type="STRING" id="655355.SAMN05216283_101646"/>
<protein>
    <submittedName>
        <fullName evidence="2">Uncharacterized conserved protein, DUF362 family</fullName>
    </submittedName>
</protein>
<dbReference type="InterPro" id="IPR007160">
    <property type="entry name" value="DUF362"/>
</dbReference>
<keyword evidence="3" id="KW-1185">Reference proteome</keyword>
<reference evidence="2 3" key="1">
    <citation type="submission" date="2016-10" db="EMBL/GenBank/DDBJ databases">
        <authorList>
            <person name="de Groot N.N."/>
        </authorList>
    </citation>
    <scope>NUCLEOTIDE SEQUENCE [LARGE SCALE GENOMIC DNA]</scope>
    <source>
        <strain evidence="2 3">CGMCC 1.9156</strain>
    </source>
</reference>
<dbReference type="AlphaFoldDB" id="A0A1I2C8I7"/>